<keyword evidence="2" id="KW-1185">Reference proteome</keyword>
<evidence type="ECO:0000313" key="1">
    <source>
        <dbReference type="EMBL" id="MFE3849178.1"/>
    </source>
</evidence>
<organism evidence="1 2">
    <name type="scientific">Flavobacterium fructosi</name>
    <dbReference type="NCBI Taxonomy" id="3230416"/>
    <lineage>
        <taxon>Bacteria</taxon>
        <taxon>Pseudomonadati</taxon>
        <taxon>Bacteroidota</taxon>
        <taxon>Flavobacteriia</taxon>
        <taxon>Flavobacteriales</taxon>
        <taxon>Flavobacteriaceae</taxon>
        <taxon>Flavobacterium</taxon>
    </lineage>
</organism>
<sequence length="55" mass="6033">MAFNRNDAVGLFKNGVLIDIIGTFNRGTADFAIDITLRRKSTITSPTTTFNSTTH</sequence>
<evidence type="ECO:0000313" key="2">
    <source>
        <dbReference type="Proteomes" id="UP001600039"/>
    </source>
</evidence>
<comment type="caution">
    <text evidence="1">The sequence shown here is derived from an EMBL/GenBank/DDBJ whole genome shotgun (WGS) entry which is preliminary data.</text>
</comment>
<dbReference type="Proteomes" id="UP001600039">
    <property type="component" value="Unassembled WGS sequence"/>
</dbReference>
<name>A0ABW6HR95_9FLAO</name>
<proteinExistence type="predicted"/>
<gene>
    <name evidence="1" type="ORF">ACFX5D_14505</name>
</gene>
<accession>A0ABW6HR95</accession>
<dbReference type="EMBL" id="JBHZQA010000011">
    <property type="protein sequence ID" value="MFE3849178.1"/>
    <property type="molecule type" value="Genomic_DNA"/>
</dbReference>
<dbReference type="RefSeq" id="WP_379858926.1">
    <property type="nucleotide sequence ID" value="NZ_JBHZQA010000011.1"/>
</dbReference>
<protein>
    <submittedName>
        <fullName evidence="1">Uncharacterized protein</fullName>
    </submittedName>
</protein>
<reference evidence="1 2" key="1">
    <citation type="submission" date="2024-06" db="EMBL/GenBank/DDBJ databases">
        <title>Flavobacterium spp. isolated from glacier.</title>
        <authorList>
            <person name="Han D."/>
        </authorList>
    </citation>
    <scope>NUCLEOTIDE SEQUENCE [LARGE SCALE GENOMIC DNA]</scope>
    <source>
        <strain evidence="1 2">LB3P45</strain>
    </source>
</reference>